<dbReference type="Proteomes" id="UP000215332">
    <property type="component" value="Chromosome 1"/>
</dbReference>
<dbReference type="AlphaFoldDB" id="A0A239WXI8"/>
<name>A0A239WXI8_9ACTN</name>
<keyword evidence="1" id="KW-0732">Signal</keyword>
<dbReference type="KEGG" id="cgrn:4412665_01710"/>
<accession>A0A239WXI8</accession>
<dbReference type="EMBL" id="LT906441">
    <property type="protein sequence ID" value="SNV39147.1"/>
    <property type="molecule type" value="Genomic_DNA"/>
</dbReference>
<organism evidence="2 3">
    <name type="scientific">Cutibacterium granulosum</name>
    <dbReference type="NCBI Taxonomy" id="33011"/>
    <lineage>
        <taxon>Bacteria</taxon>
        <taxon>Bacillati</taxon>
        <taxon>Actinomycetota</taxon>
        <taxon>Actinomycetes</taxon>
        <taxon>Propionibacteriales</taxon>
        <taxon>Propionibacteriaceae</taxon>
        <taxon>Cutibacterium</taxon>
    </lineage>
</organism>
<reference evidence="2 3" key="1">
    <citation type="submission" date="2017-06" db="EMBL/GenBank/DDBJ databases">
        <authorList>
            <consortium name="Pathogen Informatics"/>
        </authorList>
    </citation>
    <scope>NUCLEOTIDE SEQUENCE [LARGE SCALE GENOMIC DNA]</scope>
    <source>
        <strain evidence="2 3">NCTC11865</strain>
    </source>
</reference>
<dbReference type="InterPro" id="IPR006540">
    <property type="entry name" value="Lactococcin_972"/>
</dbReference>
<protein>
    <submittedName>
        <fullName evidence="2">Bacteriocin, lactococcin 972 family</fullName>
    </submittedName>
</protein>
<proteinExistence type="predicted"/>
<dbReference type="Gene3D" id="2.60.40.2850">
    <property type="match status" value="1"/>
</dbReference>
<dbReference type="NCBIfam" id="TIGR01653">
    <property type="entry name" value="lactococcin_972"/>
    <property type="match status" value="1"/>
</dbReference>
<feature type="chain" id="PRO_5011255206" evidence="1">
    <location>
        <begin position="27"/>
        <end position="105"/>
    </location>
</feature>
<dbReference type="Pfam" id="PF09683">
    <property type="entry name" value="Lactococcin_972"/>
    <property type="match status" value="1"/>
</dbReference>
<evidence type="ECO:0000313" key="2">
    <source>
        <dbReference type="EMBL" id="SNV39147.1"/>
    </source>
</evidence>
<gene>
    <name evidence="2" type="ORF">SAMEA4412665_01710</name>
</gene>
<sequence length="105" mass="11527">MNIRKMATTACAGAALLICTAAPAFATTTSAGGGIWSYGFDGKGTQVYSNYLHPTRYHHSSTINYWSEYSCHEAARTKWARTSERADPKKGHRDYAYWGLGHCGS</sequence>
<evidence type="ECO:0000256" key="1">
    <source>
        <dbReference type="SAM" id="SignalP"/>
    </source>
</evidence>
<feature type="signal peptide" evidence="1">
    <location>
        <begin position="1"/>
        <end position="26"/>
    </location>
</feature>
<evidence type="ECO:0000313" key="3">
    <source>
        <dbReference type="Proteomes" id="UP000215332"/>
    </source>
</evidence>